<reference evidence="3 4" key="1">
    <citation type="submission" date="2019-04" db="EMBL/GenBank/DDBJ databases">
        <title>Comparative genomics and transcriptomics to analyze fruiting body development in filamentous ascomycetes.</title>
        <authorList>
            <consortium name="DOE Joint Genome Institute"/>
            <person name="Lutkenhaus R."/>
            <person name="Traeger S."/>
            <person name="Breuer J."/>
            <person name="Kuo A."/>
            <person name="Lipzen A."/>
            <person name="Pangilinan J."/>
            <person name="Dilworth D."/>
            <person name="Sandor L."/>
            <person name="Poggeler S."/>
            <person name="Barry K."/>
            <person name="Grigoriev I.V."/>
            <person name="Nowrousian M."/>
        </authorList>
    </citation>
    <scope>NUCLEOTIDE SEQUENCE [LARGE SCALE GENOMIC DNA]</scope>
    <source>
        <strain evidence="3 4">CBS 389.68</strain>
    </source>
</reference>
<dbReference type="PANTHER" id="PTHR28251">
    <property type="entry name" value="V-TYPE ATPASE ASSEMBLY FACTOR PKR1"/>
    <property type="match status" value="1"/>
</dbReference>
<dbReference type="Pfam" id="PF08636">
    <property type="entry name" value="Pkr1"/>
    <property type="match status" value="1"/>
</dbReference>
<accession>A0A4S2N734</accession>
<proteinExistence type="predicted"/>
<keyword evidence="2" id="KW-0472">Membrane</keyword>
<name>A0A4S2N734_9PEZI</name>
<keyword evidence="2" id="KW-0812">Transmembrane</keyword>
<dbReference type="InParanoid" id="A0A4S2N734"/>
<gene>
    <name evidence="3" type="ORF">EX30DRAFT_337464</name>
</gene>
<evidence type="ECO:0000313" key="4">
    <source>
        <dbReference type="Proteomes" id="UP000298138"/>
    </source>
</evidence>
<dbReference type="PANTHER" id="PTHR28251:SF1">
    <property type="entry name" value="V-TYPE ATPASE ASSEMBLY FACTOR PKR1"/>
    <property type="match status" value="1"/>
</dbReference>
<dbReference type="EMBL" id="ML220112">
    <property type="protein sequence ID" value="TGZ85043.1"/>
    <property type="molecule type" value="Genomic_DNA"/>
</dbReference>
<evidence type="ECO:0000256" key="2">
    <source>
        <dbReference type="SAM" id="Phobius"/>
    </source>
</evidence>
<dbReference type="Proteomes" id="UP000298138">
    <property type="component" value="Unassembled WGS sequence"/>
</dbReference>
<protein>
    <submittedName>
        <fullName evidence="3">Pkr1-domain-containing protein</fullName>
    </submittedName>
</protein>
<keyword evidence="2" id="KW-1133">Transmembrane helix</keyword>
<dbReference type="STRING" id="341454.A0A4S2N734"/>
<feature type="transmembrane region" description="Helical" evidence="2">
    <location>
        <begin position="48"/>
        <end position="66"/>
    </location>
</feature>
<dbReference type="GO" id="GO:0070072">
    <property type="term" value="P:vacuolar proton-transporting V-type ATPase complex assembly"/>
    <property type="evidence" value="ECO:0007669"/>
    <property type="project" value="InterPro"/>
</dbReference>
<dbReference type="FunCoup" id="A0A4S2N734">
    <property type="interactions" value="25"/>
</dbReference>
<dbReference type="GO" id="GO:0005789">
    <property type="term" value="C:endoplasmic reticulum membrane"/>
    <property type="evidence" value="ECO:0007669"/>
    <property type="project" value="TreeGrafter"/>
</dbReference>
<keyword evidence="4" id="KW-1185">Reference proteome</keyword>
<feature type="region of interest" description="Disordered" evidence="1">
    <location>
        <begin position="79"/>
        <end position="104"/>
    </location>
</feature>
<feature type="transmembrane region" description="Helical" evidence="2">
    <location>
        <begin position="21"/>
        <end position="42"/>
    </location>
</feature>
<dbReference type="AlphaFoldDB" id="A0A4S2N734"/>
<evidence type="ECO:0000313" key="3">
    <source>
        <dbReference type="EMBL" id="TGZ85043.1"/>
    </source>
</evidence>
<evidence type="ECO:0000256" key="1">
    <source>
        <dbReference type="SAM" id="MobiDB-lite"/>
    </source>
</evidence>
<dbReference type="InterPro" id="IPR013945">
    <property type="entry name" value="Pkr1"/>
</dbReference>
<sequence>MASFLTDIWSSVFEGGTNQSLLIATYSSFAALQTTLIGLLFATGSYHFVALNVICGGLWAAVAWFVKELEQVKRLEEEGDRLRKERERREKLKEGEEDEGKKEL</sequence>
<dbReference type="OrthoDB" id="9626941at2759"/>
<organism evidence="3 4">
    <name type="scientific">Ascodesmis nigricans</name>
    <dbReference type="NCBI Taxonomy" id="341454"/>
    <lineage>
        <taxon>Eukaryota</taxon>
        <taxon>Fungi</taxon>
        <taxon>Dikarya</taxon>
        <taxon>Ascomycota</taxon>
        <taxon>Pezizomycotina</taxon>
        <taxon>Pezizomycetes</taxon>
        <taxon>Pezizales</taxon>
        <taxon>Ascodesmidaceae</taxon>
        <taxon>Ascodesmis</taxon>
    </lineage>
</organism>